<dbReference type="InterPro" id="IPR036397">
    <property type="entry name" value="RNaseH_sf"/>
</dbReference>
<gene>
    <name evidence="2" type="ORF">AWZ03_014985</name>
</gene>
<evidence type="ECO:0008006" key="4">
    <source>
        <dbReference type="Google" id="ProtNLM"/>
    </source>
</evidence>
<keyword evidence="3" id="KW-1185">Reference proteome</keyword>
<organism evidence="2 3">
    <name type="scientific">Drosophila navojoa</name>
    <name type="common">Fruit fly</name>
    <dbReference type="NCBI Taxonomy" id="7232"/>
    <lineage>
        <taxon>Eukaryota</taxon>
        <taxon>Metazoa</taxon>
        <taxon>Ecdysozoa</taxon>
        <taxon>Arthropoda</taxon>
        <taxon>Hexapoda</taxon>
        <taxon>Insecta</taxon>
        <taxon>Pterygota</taxon>
        <taxon>Neoptera</taxon>
        <taxon>Endopterygota</taxon>
        <taxon>Diptera</taxon>
        <taxon>Brachycera</taxon>
        <taxon>Muscomorpha</taxon>
        <taxon>Ephydroidea</taxon>
        <taxon>Drosophilidae</taxon>
        <taxon>Drosophila</taxon>
    </lineage>
</organism>
<dbReference type="Gene3D" id="3.30.420.10">
    <property type="entry name" value="Ribonuclease H-like superfamily/Ribonuclease H"/>
    <property type="match status" value="1"/>
</dbReference>
<dbReference type="Proteomes" id="UP000295192">
    <property type="component" value="Unassembled WGS sequence"/>
</dbReference>
<dbReference type="GO" id="GO:0003676">
    <property type="term" value="F:nucleic acid binding"/>
    <property type="evidence" value="ECO:0007669"/>
    <property type="project" value="InterPro"/>
</dbReference>
<dbReference type="AlphaFoldDB" id="A0A484AP91"/>
<dbReference type="InterPro" id="IPR012337">
    <property type="entry name" value="RNaseH-like_sf"/>
</dbReference>
<name>A0A484AP91_DRONA</name>
<feature type="region of interest" description="Disordered" evidence="1">
    <location>
        <begin position="108"/>
        <end position="178"/>
    </location>
</feature>
<evidence type="ECO:0000256" key="1">
    <source>
        <dbReference type="SAM" id="MobiDB-lite"/>
    </source>
</evidence>
<comment type="caution">
    <text evidence="2">The sequence shown here is derived from an EMBL/GenBank/DDBJ whole genome shotgun (WGS) entry which is preliminary data.</text>
</comment>
<sequence length="178" mass="19361">MESLGVKLQFTAPYSPQGNPTERMSRTVKTLMAQYIEGHLVSFGFGSWDELLPEISLAIDSSVADSTGFTPAFRLPSALYDEVTPAQQRGKSIHQRQREVFEVVRSNLQKASKGQSRRDLAAQHPSRQHQNSVAGGLVFSLGPRHHGERLGGIGGHADDDGGAVQDHVYDSSAPPEPE</sequence>
<evidence type="ECO:0000313" key="2">
    <source>
        <dbReference type="EMBL" id="TDG38593.1"/>
    </source>
</evidence>
<protein>
    <recommendedName>
        <fullName evidence="4">Integrase catalytic domain-containing protein</fullName>
    </recommendedName>
</protein>
<dbReference type="SUPFAM" id="SSF53098">
    <property type="entry name" value="Ribonuclease H-like"/>
    <property type="match status" value="1"/>
</dbReference>
<reference evidence="2 3" key="1">
    <citation type="journal article" date="2019" name="J. Hered.">
        <title>An Improved Genome Assembly for Drosophila navojoa, the Basal Species in the mojavensis Cluster.</title>
        <authorList>
            <person name="Vanderlinde T."/>
            <person name="Dupim E.G."/>
            <person name="Nazario-Yepiz N.O."/>
            <person name="Carvalho A.B."/>
        </authorList>
    </citation>
    <scope>NUCLEOTIDE SEQUENCE [LARGE SCALE GENOMIC DNA]</scope>
    <source>
        <strain evidence="2">Navoj_Jal97</strain>
        <tissue evidence="2">Whole organism</tissue>
    </source>
</reference>
<accession>A0A484AP91</accession>
<proteinExistence type="predicted"/>
<feature type="non-terminal residue" evidence="2">
    <location>
        <position position="178"/>
    </location>
</feature>
<evidence type="ECO:0000313" key="3">
    <source>
        <dbReference type="Proteomes" id="UP000295192"/>
    </source>
</evidence>
<dbReference type="EMBL" id="LSRL02002719">
    <property type="protein sequence ID" value="TDG38593.1"/>
    <property type="molecule type" value="Genomic_DNA"/>
</dbReference>